<feature type="compositionally biased region" description="Acidic residues" evidence="1">
    <location>
        <begin position="179"/>
        <end position="193"/>
    </location>
</feature>
<organism evidence="2 3">
    <name type="scientific">Zasmidium cellare</name>
    <name type="common">Wine cellar mold</name>
    <name type="synonym">Racodium cellare</name>
    <dbReference type="NCBI Taxonomy" id="395010"/>
    <lineage>
        <taxon>Eukaryota</taxon>
        <taxon>Fungi</taxon>
        <taxon>Dikarya</taxon>
        <taxon>Ascomycota</taxon>
        <taxon>Pezizomycotina</taxon>
        <taxon>Dothideomycetes</taxon>
        <taxon>Dothideomycetidae</taxon>
        <taxon>Mycosphaerellales</taxon>
        <taxon>Mycosphaerellaceae</taxon>
        <taxon>Zasmidium</taxon>
    </lineage>
</organism>
<feature type="compositionally biased region" description="Low complexity" evidence="1">
    <location>
        <begin position="389"/>
        <end position="398"/>
    </location>
</feature>
<proteinExistence type="predicted"/>
<name>A0ABR0ET81_ZASCE</name>
<dbReference type="Proteomes" id="UP001305779">
    <property type="component" value="Unassembled WGS sequence"/>
</dbReference>
<accession>A0ABR0ET81</accession>
<gene>
    <name evidence="2" type="ORF">PRZ48_002789</name>
</gene>
<keyword evidence="3" id="KW-1185">Reference proteome</keyword>
<feature type="region of interest" description="Disordered" evidence="1">
    <location>
        <begin position="163"/>
        <end position="352"/>
    </location>
</feature>
<dbReference type="EMBL" id="JAXOVC010000002">
    <property type="protein sequence ID" value="KAK4504827.1"/>
    <property type="molecule type" value="Genomic_DNA"/>
</dbReference>
<sequence>MAPSIIYFVKEGSRIKLANGKFTKAKTSYLHVGYVKRNYEHVYYEPADDEASGPFMPANFVWEGGSKRKTDRVPPKEGEIAWLIHFDPKLIQNSNRKERDDMHKQTLFKAWSYLAEDDPEELDEMEAKFKEPHDRLWHSWFEEAMAWKDVKMRRRTRRVAALIEAGETPEQAAKNANSDTDDSAVDVDDDGDDRDNNRVPMGPPPARRSTQRSSRRGPGSSRPGSDRPSKRARYDSPLSYGSSGGNSNKSNLGRLRTGPPRKARGHPSGFSGPALPFTHELSEDDSDDNHMRGGNNGIPRGAFYRSFGPRGAGSIENSPSVIDGSGRTPAMSVDYDPRPPETGTPHMRPGEGEWVADVEEWQNGDDEDAAYAEAVRLSSVAPEGPSENTAAPATMAPAQPVGDPADGEFPGLVEAMRASAAHEVPPPEIPPPEVPTPEVPPPAIQPTVEDVDGEE</sequence>
<evidence type="ECO:0000256" key="1">
    <source>
        <dbReference type="SAM" id="MobiDB-lite"/>
    </source>
</evidence>
<feature type="compositionally biased region" description="Basic and acidic residues" evidence="1">
    <location>
        <begin position="224"/>
        <end position="234"/>
    </location>
</feature>
<evidence type="ECO:0000313" key="3">
    <source>
        <dbReference type="Proteomes" id="UP001305779"/>
    </source>
</evidence>
<feature type="region of interest" description="Disordered" evidence="1">
    <location>
        <begin position="377"/>
        <end position="455"/>
    </location>
</feature>
<feature type="compositionally biased region" description="Pro residues" evidence="1">
    <location>
        <begin position="424"/>
        <end position="444"/>
    </location>
</feature>
<feature type="compositionally biased region" description="Low complexity" evidence="1">
    <location>
        <begin position="236"/>
        <end position="255"/>
    </location>
</feature>
<evidence type="ECO:0000313" key="2">
    <source>
        <dbReference type="EMBL" id="KAK4504827.1"/>
    </source>
</evidence>
<reference evidence="2 3" key="1">
    <citation type="journal article" date="2023" name="G3 (Bethesda)">
        <title>A chromosome-level genome assembly of Zasmidium syzygii isolated from banana leaves.</title>
        <authorList>
            <person name="van Westerhoven A.C."/>
            <person name="Mehrabi R."/>
            <person name="Talebi R."/>
            <person name="Steentjes M.B.F."/>
            <person name="Corcolon B."/>
            <person name="Chong P.A."/>
            <person name="Kema G.H.J."/>
            <person name="Seidl M.F."/>
        </authorList>
    </citation>
    <scope>NUCLEOTIDE SEQUENCE [LARGE SCALE GENOMIC DNA]</scope>
    <source>
        <strain evidence="2 3">P124</strain>
    </source>
</reference>
<protein>
    <submittedName>
        <fullName evidence="2">Uncharacterized protein</fullName>
    </submittedName>
</protein>
<comment type="caution">
    <text evidence="2">The sequence shown here is derived from an EMBL/GenBank/DDBJ whole genome shotgun (WGS) entry which is preliminary data.</text>
</comment>